<gene>
    <name evidence="2" type="ORF">HELGO_WM4764</name>
</gene>
<dbReference type="PROSITE" id="PS50914">
    <property type="entry name" value="BON"/>
    <property type="match status" value="1"/>
</dbReference>
<dbReference type="Pfam" id="PF04972">
    <property type="entry name" value="BON"/>
    <property type="match status" value="1"/>
</dbReference>
<dbReference type="InterPro" id="IPR007055">
    <property type="entry name" value="BON_dom"/>
</dbReference>
<reference evidence="2" key="1">
    <citation type="submission" date="2020-01" db="EMBL/GenBank/DDBJ databases">
        <authorList>
            <person name="Meier V. D."/>
            <person name="Meier V D."/>
        </authorList>
    </citation>
    <scope>NUCLEOTIDE SEQUENCE</scope>
    <source>
        <strain evidence="2">HLG_WM_MAG_05</strain>
    </source>
</reference>
<evidence type="ECO:0000313" key="2">
    <source>
        <dbReference type="EMBL" id="CAA6817402.1"/>
    </source>
</evidence>
<organism evidence="2">
    <name type="scientific">uncultured Sulfurovum sp</name>
    <dbReference type="NCBI Taxonomy" id="269237"/>
    <lineage>
        <taxon>Bacteria</taxon>
        <taxon>Pseudomonadati</taxon>
        <taxon>Campylobacterota</taxon>
        <taxon>Epsilonproteobacteria</taxon>
        <taxon>Campylobacterales</taxon>
        <taxon>Sulfurovaceae</taxon>
        <taxon>Sulfurovum</taxon>
        <taxon>environmental samples</taxon>
    </lineage>
</organism>
<dbReference type="EMBL" id="CACVAU010000052">
    <property type="protein sequence ID" value="CAA6817402.1"/>
    <property type="molecule type" value="Genomic_DNA"/>
</dbReference>
<sequence length="226" mass="24989">MKRILQILLGFVLILVLAYLSFLEVSEKIKEDLLAKTKIGLTAKGIVGISAEVEGEGLALTRTIILRGSVDSKEERRKIALLVNEIEGVLNVENKISVITKPYEDSTIVEVPVVKAIVPMVEKVLKVVDVIEKPKREEPQVVMSAEKKVEELKELPKSTATVNVNIEVEKKSLNAEMVMVPVVPNVIKPISKIPSPIEVTKLPMVVEAEKAIISEENKKRKIEGVE</sequence>
<proteinExistence type="predicted"/>
<dbReference type="AlphaFoldDB" id="A0A6S6T9D0"/>
<feature type="domain" description="BON" evidence="1">
    <location>
        <begin position="21"/>
        <end position="100"/>
    </location>
</feature>
<evidence type="ECO:0000259" key="1">
    <source>
        <dbReference type="PROSITE" id="PS50914"/>
    </source>
</evidence>
<name>A0A6S6T9D0_9BACT</name>
<dbReference type="Gene3D" id="3.30.1340.30">
    <property type="match status" value="1"/>
</dbReference>
<protein>
    <recommendedName>
        <fullName evidence="1">BON domain-containing protein</fullName>
    </recommendedName>
</protein>
<accession>A0A6S6T9D0</accession>